<dbReference type="AlphaFoldDB" id="A0A9W9RRE3"/>
<name>A0A9W9RRE3_9EURO</name>
<evidence type="ECO:0000313" key="1">
    <source>
        <dbReference type="EMBL" id="KAJ5365017.1"/>
    </source>
</evidence>
<dbReference type="GeneID" id="81464816"/>
<sequence length="309" mass="34463">MSVIRETVCGINAQLDRLQQQTASSQRFDATDLSTESLESIGQLQDLINSISVTSKTQSLLSPNRLADLLSDTFSRLQVQTTLGEGNSAPLSDYVWIVTAKAAIQASGLVMNTLLDQTLQLHDETYYWGEMLGSVWYSGLYAVQKSPAQFCRWTKDACVAQTYQGAPSITARWTRFYQIARQSAWKLGGHSIRAKLLSPIRSSRAEMRQKRDLLLEMKDLHTSSLGLVMEGWHLFEANDSASLYPGTINAQWCDAIHRAVVLIEAIFQQIALEPSTHELEQGVLATLERDINNIGMHTQGGIQCINLWI</sequence>
<evidence type="ECO:0000313" key="2">
    <source>
        <dbReference type="Proteomes" id="UP001147752"/>
    </source>
</evidence>
<proteinExistence type="predicted"/>
<organism evidence="1 2">
    <name type="scientific">Penicillium concentricum</name>
    <dbReference type="NCBI Taxonomy" id="293559"/>
    <lineage>
        <taxon>Eukaryota</taxon>
        <taxon>Fungi</taxon>
        <taxon>Dikarya</taxon>
        <taxon>Ascomycota</taxon>
        <taxon>Pezizomycotina</taxon>
        <taxon>Eurotiomycetes</taxon>
        <taxon>Eurotiomycetidae</taxon>
        <taxon>Eurotiales</taxon>
        <taxon>Aspergillaceae</taxon>
        <taxon>Penicillium</taxon>
    </lineage>
</organism>
<dbReference type="OrthoDB" id="413313at2759"/>
<reference evidence="1" key="2">
    <citation type="journal article" date="2023" name="IMA Fungus">
        <title>Comparative genomic study of the Penicillium genus elucidates a diverse pangenome and 15 lateral gene transfer events.</title>
        <authorList>
            <person name="Petersen C."/>
            <person name="Sorensen T."/>
            <person name="Nielsen M.R."/>
            <person name="Sondergaard T.E."/>
            <person name="Sorensen J.L."/>
            <person name="Fitzpatrick D.A."/>
            <person name="Frisvad J.C."/>
            <person name="Nielsen K.L."/>
        </authorList>
    </citation>
    <scope>NUCLEOTIDE SEQUENCE</scope>
    <source>
        <strain evidence="1">IBT 3081</strain>
    </source>
</reference>
<gene>
    <name evidence="1" type="ORF">N7517_007903</name>
</gene>
<reference evidence="1" key="1">
    <citation type="submission" date="2022-12" db="EMBL/GenBank/DDBJ databases">
        <authorList>
            <person name="Petersen C."/>
        </authorList>
    </citation>
    <scope>NUCLEOTIDE SEQUENCE</scope>
    <source>
        <strain evidence="1">IBT 3081</strain>
    </source>
</reference>
<dbReference type="RefSeq" id="XP_056576484.1">
    <property type="nucleotide sequence ID" value="XM_056725633.1"/>
</dbReference>
<dbReference type="Proteomes" id="UP001147752">
    <property type="component" value="Unassembled WGS sequence"/>
</dbReference>
<dbReference type="EMBL" id="JAPZBT010000003">
    <property type="protein sequence ID" value="KAJ5365017.1"/>
    <property type="molecule type" value="Genomic_DNA"/>
</dbReference>
<comment type="caution">
    <text evidence="1">The sequence shown here is derived from an EMBL/GenBank/DDBJ whole genome shotgun (WGS) entry which is preliminary data.</text>
</comment>
<keyword evidence="2" id="KW-1185">Reference proteome</keyword>
<accession>A0A9W9RRE3</accession>
<protein>
    <submittedName>
        <fullName evidence="1">Nuclear control of ATP synthase 2</fullName>
    </submittedName>
</protein>